<keyword evidence="13" id="KW-1185">Reference proteome</keyword>
<dbReference type="PANTHER" id="PTHR35923">
    <property type="entry name" value="MAJOR EXTRACELLULAR ENDOGLUCANASE"/>
    <property type="match status" value="1"/>
</dbReference>
<dbReference type="AlphaFoldDB" id="A0A378K1I1"/>
<comment type="similarity">
    <text evidence="8">Belongs to the glycosyl hydrolase 5 (cellulase A) family.</text>
</comment>
<evidence type="ECO:0000256" key="7">
    <source>
        <dbReference type="ARBA" id="ARBA00023326"/>
    </source>
</evidence>
<evidence type="ECO:0000313" key="12">
    <source>
        <dbReference type="EMBL" id="STX63109.1"/>
    </source>
</evidence>
<comment type="catalytic activity">
    <reaction evidence="1">
        <text>Endohydrolysis of (1-&gt;4)-beta-D-glucosidic linkages in cellulose, lichenin and cereal beta-D-glucans.</text>
        <dbReference type="EC" id="3.2.1.4"/>
    </reaction>
</comment>
<evidence type="ECO:0000313" key="14">
    <source>
        <dbReference type="Proteomes" id="UP000254040"/>
    </source>
</evidence>
<evidence type="ECO:0000256" key="1">
    <source>
        <dbReference type="ARBA" id="ARBA00000966"/>
    </source>
</evidence>
<sequence>MRFVKYLSLGLLLGITLDANAYYTHQGQIYDNEGNQVSINGISWSGFQDTNVFQGLQNNPFYSMTNDSNTVRAGLMDLLVHPGDYADSGVDQQNAVSFKTVRLPIQPGVLYDDQSEVDLNKALSNKDKPESGNGLFCKSWQASGKACDKAVSPKQAFWIVLEEMKKNKVKVMIDMHHRYGYGDGMRDGTVYDMNQYAKDLTILANEIKQRGLDNVIGIDVFNEPYQLNWFKTKNNQVAWTQVIATAAKSIHQTNPDLLLFVEGSGGGNDDADNPIICIPKNNLPGYTNGFDHWNDPGTCSDNQEVVSFKGNWGEDFKPLLNKELAKNGVAQFDSDKFTNELYKQVPDLNSNSVDWLLGDDKAGTNGHLVFSPHVYPKEVAGWETEPGIASTLRFDWSWGFLHKAGFPIVLGEASWKTAAGKSFFTQSLMPYLAESGIGTNNVYFWAIGYLGDTVSAINPNSGTLDLDVQQTLKPYFN</sequence>
<dbReference type="RefSeq" id="WP_028384997.1">
    <property type="nucleotide sequence ID" value="NZ_CAAAJG010000060.1"/>
</dbReference>
<evidence type="ECO:0000313" key="11">
    <source>
        <dbReference type="EMBL" id="KTD37413.1"/>
    </source>
</evidence>
<feature type="domain" description="Glycoside hydrolase family 5" evidence="10">
    <location>
        <begin position="142"/>
        <end position="439"/>
    </location>
</feature>
<evidence type="ECO:0000256" key="6">
    <source>
        <dbReference type="ARBA" id="ARBA00023295"/>
    </source>
</evidence>
<reference evidence="12 14" key="2">
    <citation type="submission" date="2018-06" db="EMBL/GenBank/DDBJ databases">
        <authorList>
            <consortium name="Pathogen Informatics"/>
            <person name="Doyle S."/>
        </authorList>
    </citation>
    <scope>NUCLEOTIDE SEQUENCE [LARGE SCALE GENOMIC DNA]</scope>
    <source>
        <strain evidence="12 14">NCTC12239</strain>
    </source>
</reference>
<gene>
    <name evidence="12" type="primary">ylfB</name>
    <name evidence="11" type="ORF">Lmor_0605</name>
    <name evidence="12" type="ORF">NCTC12239_02051</name>
</gene>
<dbReference type="EC" id="3.2.1.4" evidence="2"/>
<keyword evidence="4" id="KW-0136">Cellulose degradation</keyword>
<keyword evidence="5" id="KW-0119">Carbohydrate metabolism</keyword>
<evidence type="ECO:0000259" key="10">
    <source>
        <dbReference type="Pfam" id="PF00150"/>
    </source>
</evidence>
<protein>
    <recommendedName>
        <fullName evidence="2">cellulase</fullName>
        <ecNumber evidence="2">3.2.1.4</ecNumber>
    </recommendedName>
</protein>
<feature type="chain" id="PRO_5016903315" description="cellulase" evidence="9">
    <location>
        <begin position="22"/>
        <end position="477"/>
    </location>
</feature>
<proteinExistence type="inferred from homology"/>
<evidence type="ECO:0000256" key="9">
    <source>
        <dbReference type="SAM" id="SignalP"/>
    </source>
</evidence>
<reference evidence="11 13" key="1">
    <citation type="submission" date="2015-11" db="EMBL/GenBank/DDBJ databases">
        <title>Genomic analysis of 38 Legionella species identifies large and diverse effector repertoires.</title>
        <authorList>
            <person name="Burstein D."/>
            <person name="Amaro F."/>
            <person name="Zusman T."/>
            <person name="Lifshitz Z."/>
            <person name="Cohen O."/>
            <person name="Gilbert J.A."/>
            <person name="Pupko T."/>
            <person name="Shuman H.A."/>
            <person name="Segal G."/>
        </authorList>
    </citation>
    <scope>NUCLEOTIDE SEQUENCE [LARGE SCALE GENOMIC DNA]</scope>
    <source>
        <strain evidence="11 13">ATCC 43877</strain>
    </source>
</reference>
<organism evidence="12 14">
    <name type="scientific">Legionella moravica</name>
    <dbReference type="NCBI Taxonomy" id="39962"/>
    <lineage>
        <taxon>Bacteria</taxon>
        <taxon>Pseudomonadati</taxon>
        <taxon>Pseudomonadota</taxon>
        <taxon>Gammaproteobacteria</taxon>
        <taxon>Legionellales</taxon>
        <taxon>Legionellaceae</taxon>
        <taxon>Legionella</taxon>
    </lineage>
</organism>
<keyword evidence="7" id="KW-0624">Polysaccharide degradation</keyword>
<evidence type="ECO:0000256" key="2">
    <source>
        <dbReference type="ARBA" id="ARBA00012601"/>
    </source>
</evidence>
<dbReference type="GO" id="GO:0008810">
    <property type="term" value="F:cellulase activity"/>
    <property type="evidence" value="ECO:0007669"/>
    <property type="project" value="UniProtKB-EC"/>
</dbReference>
<dbReference type="Pfam" id="PF00150">
    <property type="entry name" value="Cellulase"/>
    <property type="match status" value="1"/>
</dbReference>
<dbReference type="Gene3D" id="3.20.20.80">
    <property type="entry name" value="Glycosidases"/>
    <property type="match status" value="1"/>
</dbReference>
<dbReference type="Proteomes" id="UP000254040">
    <property type="component" value="Unassembled WGS sequence"/>
</dbReference>
<keyword evidence="3 8" id="KW-0378">Hydrolase</keyword>
<evidence type="ECO:0000256" key="4">
    <source>
        <dbReference type="ARBA" id="ARBA00023001"/>
    </source>
</evidence>
<dbReference type="GO" id="GO:0030245">
    <property type="term" value="P:cellulose catabolic process"/>
    <property type="evidence" value="ECO:0007669"/>
    <property type="project" value="UniProtKB-KW"/>
</dbReference>
<accession>A0A378K1I1</accession>
<dbReference type="Proteomes" id="UP000054985">
    <property type="component" value="Unassembled WGS sequence"/>
</dbReference>
<evidence type="ECO:0000256" key="3">
    <source>
        <dbReference type="ARBA" id="ARBA00022801"/>
    </source>
</evidence>
<dbReference type="OrthoDB" id="1153097at2"/>
<dbReference type="EMBL" id="LNYN01000013">
    <property type="protein sequence ID" value="KTD37413.1"/>
    <property type="molecule type" value="Genomic_DNA"/>
</dbReference>
<dbReference type="PANTHER" id="PTHR35923:SF2">
    <property type="entry name" value="ENDOGLUCANASE"/>
    <property type="match status" value="1"/>
</dbReference>
<dbReference type="InterPro" id="IPR018087">
    <property type="entry name" value="Glyco_hydro_5_CS"/>
</dbReference>
<dbReference type="STRING" id="39962.Lmor_0605"/>
<keyword evidence="6 8" id="KW-0326">Glycosidase</keyword>
<name>A0A378K1I1_9GAMM</name>
<evidence type="ECO:0000256" key="8">
    <source>
        <dbReference type="RuleBase" id="RU361153"/>
    </source>
</evidence>
<dbReference type="SUPFAM" id="SSF51445">
    <property type="entry name" value="(Trans)glycosidases"/>
    <property type="match status" value="1"/>
</dbReference>
<dbReference type="InterPro" id="IPR001547">
    <property type="entry name" value="Glyco_hydro_5"/>
</dbReference>
<feature type="signal peptide" evidence="9">
    <location>
        <begin position="1"/>
        <end position="21"/>
    </location>
</feature>
<keyword evidence="9" id="KW-0732">Signal</keyword>
<dbReference type="EMBL" id="UGOG01000001">
    <property type="protein sequence ID" value="STX63109.1"/>
    <property type="molecule type" value="Genomic_DNA"/>
</dbReference>
<evidence type="ECO:0000256" key="5">
    <source>
        <dbReference type="ARBA" id="ARBA00023277"/>
    </source>
</evidence>
<evidence type="ECO:0000313" key="13">
    <source>
        <dbReference type="Proteomes" id="UP000054985"/>
    </source>
</evidence>
<dbReference type="InterPro" id="IPR017853">
    <property type="entry name" value="GH"/>
</dbReference>
<dbReference type="PROSITE" id="PS00659">
    <property type="entry name" value="GLYCOSYL_HYDROL_F5"/>
    <property type="match status" value="1"/>
</dbReference>